<dbReference type="OrthoDB" id="2418900at2759"/>
<reference evidence="2" key="1">
    <citation type="journal article" date="2011" name="Science">
        <title>The plant cell wall-decomposing machinery underlies the functional diversity of forest fungi.</title>
        <authorList>
            <person name="Eastwood D.C."/>
            <person name="Floudas D."/>
            <person name="Binder M."/>
            <person name="Majcherczyk A."/>
            <person name="Schneider P."/>
            <person name="Aerts A."/>
            <person name="Asiegbu F.O."/>
            <person name="Baker S.E."/>
            <person name="Barry K."/>
            <person name="Bendiksby M."/>
            <person name="Blumentritt M."/>
            <person name="Coutinho P.M."/>
            <person name="Cullen D."/>
            <person name="de Vries R.P."/>
            <person name="Gathman A."/>
            <person name="Goodell B."/>
            <person name="Henrissat B."/>
            <person name="Ihrmark K."/>
            <person name="Kauserud H."/>
            <person name="Kohler A."/>
            <person name="LaButti K."/>
            <person name="Lapidus A."/>
            <person name="Lavin J.L."/>
            <person name="Lee Y.-H."/>
            <person name="Lindquist E."/>
            <person name="Lilly W."/>
            <person name="Lucas S."/>
            <person name="Morin E."/>
            <person name="Murat C."/>
            <person name="Oguiza J.A."/>
            <person name="Park J."/>
            <person name="Pisabarro A.G."/>
            <person name="Riley R."/>
            <person name="Rosling A."/>
            <person name="Salamov A."/>
            <person name="Schmidt O."/>
            <person name="Schmutz J."/>
            <person name="Skrede I."/>
            <person name="Stenlid J."/>
            <person name="Wiebenga A."/>
            <person name="Xie X."/>
            <person name="Kuees U."/>
            <person name="Hibbett D.S."/>
            <person name="Hoffmeister D."/>
            <person name="Hoegberg N."/>
            <person name="Martin F."/>
            <person name="Grigoriev I.V."/>
            <person name="Watkinson S.C."/>
        </authorList>
    </citation>
    <scope>NUCLEOTIDE SEQUENCE [LARGE SCALE GENOMIC DNA]</scope>
    <source>
        <strain evidence="2">strain S7.3</strain>
    </source>
</reference>
<sequence length="124" mass="13357">RLPVGATLVGIIGASDKTMVTRGTGGLEMHPIFFTIGNINSQVRMKATSHAWICAGFLPIPKFNRNSDIATLLKDCARNGAFFTDPFGQVQHTYTPLVVWIADLPEQQLIACVAKNSSPVTLAS</sequence>
<dbReference type="AlphaFoldDB" id="F8PWG4"/>
<dbReference type="InParanoid" id="F8PWG4"/>
<dbReference type="HOGENOM" id="CLU_006344_8_2_1"/>
<organism evidence="2">
    <name type="scientific">Serpula lacrymans var. lacrymans (strain S7.3)</name>
    <name type="common">Dry rot fungus</name>
    <dbReference type="NCBI Taxonomy" id="936435"/>
    <lineage>
        <taxon>Eukaryota</taxon>
        <taxon>Fungi</taxon>
        <taxon>Dikarya</taxon>
        <taxon>Basidiomycota</taxon>
        <taxon>Agaricomycotina</taxon>
        <taxon>Agaricomycetes</taxon>
        <taxon>Agaricomycetidae</taxon>
        <taxon>Boletales</taxon>
        <taxon>Coniophorineae</taxon>
        <taxon>Serpulaceae</taxon>
        <taxon>Serpula</taxon>
    </lineage>
</organism>
<protein>
    <submittedName>
        <fullName evidence="1">Uncharacterized protein</fullName>
    </submittedName>
</protein>
<accession>F8PWG4</accession>
<evidence type="ECO:0000313" key="1">
    <source>
        <dbReference type="EMBL" id="EGO00288.1"/>
    </source>
</evidence>
<feature type="non-terminal residue" evidence="1">
    <location>
        <position position="1"/>
    </location>
</feature>
<dbReference type="Pfam" id="PF18759">
    <property type="entry name" value="Plavaka"/>
    <property type="match status" value="2"/>
</dbReference>
<gene>
    <name evidence="1" type="ORF">SERLA73DRAFT_38065</name>
</gene>
<keyword evidence="2" id="KW-1185">Reference proteome</keyword>
<dbReference type="InterPro" id="IPR041078">
    <property type="entry name" value="Plavaka"/>
</dbReference>
<dbReference type="EMBL" id="GL945479">
    <property type="protein sequence ID" value="EGO00288.1"/>
    <property type="molecule type" value="Genomic_DNA"/>
</dbReference>
<dbReference type="Proteomes" id="UP000008063">
    <property type="component" value="Unassembled WGS sequence"/>
</dbReference>
<evidence type="ECO:0000313" key="2">
    <source>
        <dbReference type="Proteomes" id="UP000008063"/>
    </source>
</evidence>
<feature type="non-terminal residue" evidence="1">
    <location>
        <position position="124"/>
    </location>
</feature>
<proteinExistence type="predicted"/>
<name>F8PWG4_SERL3</name>